<dbReference type="STRING" id="1231657.A0A1Y2A8K9"/>
<keyword evidence="6" id="KW-0411">Iron-sulfur</keyword>
<dbReference type="CDD" id="cd01335">
    <property type="entry name" value="Radical_SAM"/>
    <property type="match status" value="1"/>
</dbReference>
<evidence type="ECO:0000313" key="12">
    <source>
        <dbReference type="Proteomes" id="UP000193144"/>
    </source>
</evidence>
<protein>
    <recommendedName>
        <fullName evidence="10">Radical SAM core domain-containing protein</fullName>
    </recommendedName>
</protein>
<reference evidence="11 12" key="1">
    <citation type="submission" date="2016-07" db="EMBL/GenBank/DDBJ databases">
        <title>Pervasive Adenine N6-methylation of Active Genes in Fungi.</title>
        <authorList>
            <consortium name="DOE Joint Genome Institute"/>
            <person name="Mondo S.J."/>
            <person name="Dannebaum R.O."/>
            <person name="Kuo R.C."/>
            <person name="Labutti K."/>
            <person name="Haridas S."/>
            <person name="Kuo A."/>
            <person name="Salamov A."/>
            <person name="Ahrendt S.R."/>
            <person name="Lipzen A."/>
            <person name="Sullivan W."/>
            <person name="Andreopoulos W.B."/>
            <person name="Clum A."/>
            <person name="Lindquist E."/>
            <person name="Daum C."/>
            <person name="Ramamoorthy G.K."/>
            <person name="Gryganskyi A."/>
            <person name="Culley D."/>
            <person name="Magnuson J.K."/>
            <person name="James T.Y."/>
            <person name="O'Malley M.A."/>
            <person name="Stajich J.E."/>
            <person name="Spatafora J.W."/>
            <person name="Visel A."/>
            <person name="Grigoriev I.V."/>
        </authorList>
    </citation>
    <scope>NUCLEOTIDE SEQUENCE [LARGE SCALE GENOMIC DNA]</scope>
    <source>
        <strain evidence="11 12">CBS 115471</strain>
    </source>
</reference>
<keyword evidence="9" id="KW-0812">Transmembrane</keyword>
<keyword evidence="8" id="KW-0496">Mitochondrion</keyword>
<dbReference type="SMART" id="SM00729">
    <property type="entry name" value="Elp3"/>
    <property type="match status" value="1"/>
</dbReference>
<organism evidence="11 12">
    <name type="scientific">Clohesyomyces aquaticus</name>
    <dbReference type="NCBI Taxonomy" id="1231657"/>
    <lineage>
        <taxon>Eukaryota</taxon>
        <taxon>Fungi</taxon>
        <taxon>Dikarya</taxon>
        <taxon>Ascomycota</taxon>
        <taxon>Pezizomycotina</taxon>
        <taxon>Dothideomycetes</taxon>
        <taxon>Pleosporomycetidae</taxon>
        <taxon>Pleosporales</taxon>
        <taxon>Lindgomycetaceae</taxon>
        <taxon>Clohesyomyces</taxon>
    </lineage>
</organism>
<dbReference type="InterPro" id="IPR007197">
    <property type="entry name" value="rSAM"/>
</dbReference>
<dbReference type="SUPFAM" id="SSF102114">
    <property type="entry name" value="Radical SAM enzymes"/>
    <property type="match status" value="1"/>
</dbReference>
<dbReference type="Gene3D" id="3.20.20.70">
    <property type="entry name" value="Aldolase class I"/>
    <property type="match status" value="1"/>
</dbReference>
<keyword evidence="4" id="KW-0479">Metal-binding</keyword>
<feature type="domain" description="Radical SAM core" evidence="10">
    <location>
        <begin position="57"/>
        <end position="280"/>
    </location>
</feature>
<gene>
    <name evidence="11" type="ORF">BCR34DRAFT_473114</name>
</gene>
<accession>A0A1Y2A8K9</accession>
<dbReference type="InterPro" id="IPR051196">
    <property type="entry name" value="RSAD2/Viperin_antiviral"/>
</dbReference>
<proteinExistence type="predicted"/>
<dbReference type="SFLD" id="SFLDG01067">
    <property type="entry name" value="SPASM/twitch_domain_containing"/>
    <property type="match status" value="1"/>
</dbReference>
<evidence type="ECO:0000256" key="4">
    <source>
        <dbReference type="ARBA" id="ARBA00022723"/>
    </source>
</evidence>
<keyword evidence="2" id="KW-0004">4Fe-4S</keyword>
<dbReference type="InterPro" id="IPR006638">
    <property type="entry name" value="Elp3/MiaA/NifB-like_rSAM"/>
</dbReference>
<dbReference type="GO" id="GO:0003824">
    <property type="term" value="F:catalytic activity"/>
    <property type="evidence" value="ECO:0007669"/>
    <property type="project" value="InterPro"/>
</dbReference>
<evidence type="ECO:0000256" key="1">
    <source>
        <dbReference type="ARBA" id="ARBA00001966"/>
    </source>
</evidence>
<evidence type="ECO:0000256" key="9">
    <source>
        <dbReference type="SAM" id="Phobius"/>
    </source>
</evidence>
<dbReference type="GO" id="GO:0051607">
    <property type="term" value="P:defense response to virus"/>
    <property type="evidence" value="ECO:0007669"/>
    <property type="project" value="UniProtKB-KW"/>
</dbReference>
<evidence type="ECO:0000259" key="10">
    <source>
        <dbReference type="PROSITE" id="PS51918"/>
    </source>
</evidence>
<comment type="cofactor">
    <cofactor evidence="1">
        <name>[4Fe-4S] cluster</name>
        <dbReference type="ChEBI" id="CHEBI:49883"/>
    </cofactor>
</comment>
<dbReference type="InterPro" id="IPR013785">
    <property type="entry name" value="Aldolase_TIM"/>
</dbReference>
<sequence length="339" mass="38898">MPLLKTLLSNLPSPYPLLLTTTLTTSTALLLSFLYLCRHPSTLRHLTLLFCRKILRHTIPISVNYYFTRKCNVSCKFCFHTETTSHTEPLPRAKEALSLLTTAGMRKLNFAGGEPFLYQKYPGELCQFAKQQLKLESVSIASNGTKVTEKWIKEWGRYIDILAISCDSFIPETNARIGRMDRGTGTLFDNVKKLREIRGWCEKYGIKFKLNTVVCSVNWQEGMVEQVKELDRFRWKVFQVLVVAGENESEKRLRDARSTAVTDEQFEAFCERHRGGKGFTPEPNSLMRESYLILDEYCRFLDPGYDGRGHSESILDVGVQKALSQIHWDEEAFVQRGGL</sequence>
<dbReference type="PANTHER" id="PTHR21339:SF0">
    <property type="entry name" value="S-ADENOSYLMETHIONINE-DEPENDENT NUCLEOTIDE DEHYDRATASE RSAD2"/>
    <property type="match status" value="1"/>
</dbReference>
<keyword evidence="5" id="KW-0408">Iron</keyword>
<dbReference type="GO" id="GO:0046872">
    <property type="term" value="F:metal ion binding"/>
    <property type="evidence" value="ECO:0007669"/>
    <property type="project" value="UniProtKB-KW"/>
</dbReference>
<keyword evidence="9" id="KW-0472">Membrane</keyword>
<feature type="transmembrane region" description="Helical" evidence="9">
    <location>
        <begin position="15"/>
        <end position="36"/>
    </location>
</feature>
<dbReference type="SFLD" id="SFLDS00029">
    <property type="entry name" value="Radical_SAM"/>
    <property type="match status" value="1"/>
</dbReference>
<evidence type="ECO:0000256" key="8">
    <source>
        <dbReference type="ARBA" id="ARBA00023128"/>
    </source>
</evidence>
<dbReference type="PROSITE" id="PS51918">
    <property type="entry name" value="RADICAL_SAM"/>
    <property type="match status" value="1"/>
</dbReference>
<keyword evidence="9" id="KW-1133">Transmembrane helix</keyword>
<evidence type="ECO:0000313" key="11">
    <source>
        <dbReference type="EMBL" id="ORY18863.1"/>
    </source>
</evidence>
<evidence type="ECO:0000256" key="5">
    <source>
        <dbReference type="ARBA" id="ARBA00023004"/>
    </source>
</evidence>
<keyword evidence="12" id="KW-1185">Reference proteome</keyword>
<dbReference type="PANTHER" id="PTHR21339">
    <property type="entry name" value="RADICAL S-ADENOSYL METHIONINE DOMAIN-CONTAINING PROTEIN 2"/>
    <property type="match status" value="1"/>
</dbReference>
<dbReference type="GO" id="GO:0051539">
    <property type="term" value="F:4 iron, 4 sulfur cluster binding"/>
    <property type="evidence" value="ECO:0007669"/>
    <property type="project" value="UniProtKB-KW"/>
</dbReference>
<evidence type="ECO:0000256" key="7">
    <source>
        <dbReference type="ARBA" id="ARBA00023118"/>
    </source>
</evidence>
<dbReference type="SFLD" id="SFLDG01088">
    <property type="entry name" value="antiviral_proteins"/>
    <property type="match status" value="1"/>
</dbReference>
<keyword evidence="3" id="KW-0949">S-adenosyl-L-methionine</keyword>
<dbReference type="Pfam" id="PF04055">
    <property type="entry name" value="Radical_SAM"/>
    <property type="match status" value="1"/>
</dbReference>
<dbReference type="AlphaFoldDB" id="A0A1Y2A8K9"/>
<evidence type="ECO:0000256" key="3">
    <source>
        <dbReference type="ARBA" id="ARBA00022691"/>
    </source>
</evidence>
<dbReference type="InterPro" id="IPR058240">
    <property type="entry name" value="rSAM_sf"/>
</dbReference>
<dbReference type="NCBIfam" id="NF038283">
    <property type="entry name" value="viperin_w_prok"/>
    <property type="match status" value="1"/>
</dbReference>
<name>A0A1Y2A8K9_9PLEO</name>
<dbReference type="EMBL" id="MCFA01000005">
    <property type="protein sequence ID" value="ORY18863.1"/>
    <property type="molecule type" value="Genomic_DNA"/>
</dbReference>
<keyword evidence="7" id="KW-0051">Antiviral defense</keyword>
<dbReference type="Proteomes" id="UP000193144">
    <property type="component" value="Unassembled WGS sequence"/>
</dbReference>
<evidence type="ECO:0000256" key="6">
    <source>
        <dbReference type="ARBA" id="ARBA00023014"/>
    </source>
</evidence>
<evidence type="ECO:0000256" key="2">
    <source>
        <dbReference type="ARBA" id="ARBA00022485"/>
    </source>
</evidence>
<dbReference type="OrthoDB" id="549750at2759"/>
<comment type="caution">
    <text evidence="11">The sequence shown here is derived from an EMBL/GenBank/DDBJ whole genome shotgun (WGS) entry which is preliminary data.</text>
</comment>